<accession>A0A174MWN6</accession>
<feature type="transmembrane region" description="Helical" evidence="1">
    <location>
        <begin position="26"/>
        <end position="43"/>
    </location>
</feature>
<evidence type="ECO:0008006" key="4">
    <source>
        <dbReference type="Google" id="ProtNLM"/>
    </source>
</evidence>
<feature type="transmembrane region" description="Helical" evidence="1">
    <location>
        <begin position="374"/>
        <end position="393"/>
    </location>
</feature>
<organism evidence="2 3">
    <name type="scientific">Bacteroides uniformis</name>
    <dbReference type="NCBI Taxonomy" id="820"/>
    <lineage>
        <taxon>Bacteria</taxon>
        <taxon>Pseudomonadati</taxon>
        <taxon>Bacteroidota</taxon>
        <taxon>Bacteroidia</taxon>
        <taxon>Bacteroidales</taxon>
        <taxon>Bacteroidaceae</taxon>
        <taxon>Bacteroides</taxon>
    </lineage>
</organism>
<feature type="transmembrane region" description="Helical" evidence="1">
    <location>
        <begin position="55"/>
        <end position="73"/>
    </location>
</feature>
<feature type="transmembrane region" description="Helical" evidence="1">
    <location>
        <begin position="5"/>
        <end position="20"/>
    </location>
</feature>
<reference evidence="2 3" key="1">
    <citation type="submission" date="2015-09" db="EMBL/GenBank/DDBJ databases">
        <authorList>
            <consortium name="Pathogen Informatics"/>
        </authorList>
    </citation>
    <scope>NUCLEOTIDE SEQUENCE [LARGE SCALE GENOMIC DNA]</scope>
    <source>
        <strain evidence="2 3">2789STDY5834942</strain>
    </source>
</reference>
<dbReference type="EMBL" id="CZBF01000001">
    <property type="protein sequence ID" value="CUP39137.1"/>
    <property type="molecule type" value="Genomic_DNA"/>
</dbReference>
<feature type="transmembrane region" description="Helical" evidence="1">
    <location>
        <begin position="134"/>
        <end position="154"/>
    </location>
</feature>
<keyword evidence="1" id="KW-0812">Transmembrane</keyword>
<proteinExistence type="predicted"/>
<feature type="transmembrane region" description="Helical" evidence="1">
    <location>
        <begin position="414"/>
        <end position="439"/>
    </location>
</feature>
<evidence type="ECO:0000313" key="3">
    <source>
        <dbReference type="Proteomes" id="UP000095788"/>
    </source>
</evidence>
<feature type="transmembrane region" description="Helical" evidence="1">
    <location>
        <begin position="252"/>
        <end position="273"/>
    </location>
</feature>
<name>A0A174MWN6_BACUN</name>
<evidence type="ECO:0000313" key="2">
    <source>
        <dbReference type="EMBL" id="CUP39137.1"/>
    </source>
</evidence>
<feature type="transmembrane region" description="Helical" evidence="1">
    <location>
        <begin position="205"/>
        <end position="231"/>
    </location>
</feature>
<dbReference type="AlphaFoldDB" id="A0A174MWN6"/>
<protein>
    <recommendedName>
        <fullName evidence="4">Glycosyltransferase RgtA/B/C/D-like domain-containing protein</fullName>
    </recommendedName>
</protein>
<dbReference type="Proteomes" id="UP000095788">
    <property type="component" value="Unassembled WGS sequence"/>
</dbReference>
<feature type="transmembrane region" description="Helical" evidence="1">
    <location>
        <begin position="166"/>
        <end position="185"/>
    </location>
</feature>
<keyword evidence="1" id="KW-0472">Membrane</keyword>
<dbReference type="RefSeq" id="WP_413562873.1">
    <property type="nucleotide sequence ID" value="NZ_JBCHFJ010000049.1"/>
</dbReference>
<keyword evidence="1" id="KW-1133">Transmembrane helix</keyword>
<feature type="transmembrane region" description="Helical" evidence="1">
    <location>
        <begin position="306"/>
        <end position="325"/>
    </location>
</feature>
<feature type="transmembrane region" description="Helical" evidence="1">
    <location>
        <begin position="332"/>
        <end position="354"/>
    </location>
</feature>
<evidence type="ECO:0000256" key="1">
    <source>
        <dbReference type="SAM" id="Phobius"/>
    </source>
</evidence>
<gene>
    <name evidence="2" type="ORF">ERS852554_00575</name>
</gene>
<sequence length="442" mass="50903">MGLSKFVNILFFIVLVAIFICDRTSYLFFGYSFFICLIVNFLFCKSDIRNNIATFLFYTIIAVILYSTHKIIIPDYLGLTGPEGGVGTDDCRYYAQLVNGQVPYDITFNFFDSLPFSLFLKFCLPFEIDTPLNVAIFNVLGICFLPYLTSRLLLEFTSSKKTANDGYLLVLLCPFTTYYGCIIMRDMWIASAVLLGLLLFIRKRYFGLSLTILFICFIRFGSIVFLMLSILVMIRERMLVSNKNRTKANINFFCFIMLVLGLFCAFFPIISILSEGRLEEGLIRLSFVDYLKTDDENALIVKILNLPFPLNILLTSVFFFFLPFLKFDIYTLGFFNIGNVLKAVFTPVFFFPYWKYLIFSIVKYLKGKDEQVRPFFLISLCLAVALGTISLQARHKTVLIPFMCMLFAYGKNNYHGSYCLFSFTIATGIVMFELVYAFFAVM</sequence>